<comment type="caution">
    <text evidence="2">The sequence shown here is derived from an EMBL/GenBank/DDBJ whole genome shotgun (WGS) entry which is preliminary data.</text>
</comment>
<dbReference type="InterPro" id="IPR036388">
    <property type="entry name" value="WH-like_DNA-bd_sf"/>
</dbReference>
<evidence type="ECO:0008006" key="4">
    <source>
        <dbReference type="Google" id="ProtNLM"/>
    </source>
</evidence>
<keyword evidence="3" id="KW-1185">Reference proteome</keyword>
<feature type="region of interest" description="Disordered" evidence="1">
    <location>
        <begin position="1"/>
        <end position="71"/>
    </location>
</feature>
<gene>
    <name evidence="2" type="ORF">GCM10011512_14250</name>
</gene>
<reference evidence="3" key="1">
    <citation type="journal article" date="2019" name="Int. J. Syst. Evol. Microbiol.">
        <title>The Global Catalogue of Microorganisms (GCM) 10K type strain sequencing project: providing services to taxonomists for standard genome sequencing and annotation.</title>
        <authorList>
            <consortium name="The Broad Institute Genomics Platform"/>
            <consortium name="The Broad Institute Genome Sequencing Center for Infectious Disease"/>
            <person name="Wu L."/>
            <person name="Ma J."/>
        </authorList>
    </citation>
    <scope>NUCLEOTIDE SEQUENCE [LARGE SCALE GENOMIC DNA]</scope>
    <source>
        <strain evidence="3">CGMCC 1.15480</strain>
    </source>
</reference>
<dbReference type="Proteomes" id="UP000597761">
    <property type="component" value="Unassembled WGS sequence"/>
</dbReference>
<dbReference type="CDD" id="cd00090">
    <property type="entry name" value="HTH_ARSR"/>
    <property type="match status" value="1"/>
</dbReference>
<dbReference type="Gene3D" id="1.10.10.10">
    <property type="entry name" value="Winged helix-like DNA-binding domain superfamily/Winged helix DNA-binding domain"/>
    <property type="match status" value="1"/>
</dbReference>
<dbReference type="SUPFAM" id="SSF46785">
    <property type="entry name" value="Winged helix' DNA-binding domain"/>
    <property type="match status" value="1"/>
</dbReference>
<protein>
    <recommendedName>
        <fullName evidence="4">ArsR family transcriptional regulator</fullName>
    </recommendedName>
</protein>
<name>A0ABQ1P0C2_9MICC</name>
<dbReference type="InterPro" id="IPR036390">
    <property type="entry name" value="WH_DNA-bd_sf"/>
</dbReference>
<dbReference type="EMBL" id="BMJI01000006">
    <property type="protein sequence ID" value="GGC88423.1"/>
    <property type="molecule type" value="Genomic_DNA"/>
</dbReference>
<proteinExistence type="predicted"/>
<dbReference type="Pfam" id="PF12840">
    <property type="entry name" value="HTH_20"/>
    <property type="match status" value="1"/>
</dbReference>
<evidence type="ECO:0000313" key="2">
    <source>
        <dbReference type="EMBL" id="GGC88423.1"/>
    </source>
</evidence>
<sequence>MHHVQTEPVTTPGPAPRPAVSSRPDAGATGVATGHASRGFSGTQGFAAGVRGRRGGSRPATDGRSQAGAALPEIESRTRDRVLQMVLDLGPVSAADLAKRLGHTPTAVRRHLDGLLADDLIEVKLVRSPGSRAGRPARQFVLSRAGQASLGDDYLGIARIAMRELDRIGGEEAVDRFIADRVDDLGRRLAPAVEAAGDDIADRVRALGAALADEGFAGSSTTVDAGPMTVMQLCQGHCPVQELAAEYPRFCERETKMFAELLGVDVRRLSTLAAGGHICNTHVPTGRAAVRITRR</sequence>
<evidence type="ECO:0000256" key="1">
    <source>
        <dbReference type="SAM" id="MobiDB-lite"/>
    </source>
</evidence>
<dbReference type="InterPro" id="IPR011991">
    <property type="entry name" value="ArsR-like_HTH"/>
</dbReference>
<evidence type="ECO:0000313" key="3">
    <source>
        <dbReference type="Proteomes" id="UP000597761"/>
    </source>
</evidence>
<organism evidence="2 3">
    <name type="scientific">Tersicoccus solisilvae</name>
    <dbReference type="NCBI Taxonomy" id="1882339"/>
    <lineage>
        <taxon>Bacteria</taxon>
        <taxon>Bacillati</taxon>
        <taxon>Actinomycetota</taxon>
        <taxon>Actinomycetes</taxon>
        <taxon>Micrococcales</taxon>
        <taxon>Micrococcaceae</taxon>
        <taxon>Tersicoccus</taxon>
    </lineage>
</organism>
<accession>A0ABQ1P0C2</accession>